<dbReference type="KEGG" id="dvi:6625448"/>
<dbReference type="InterPro" id="IPR010512">
    <property type="entry name" value="DUF1091"/>
</dbReference>
<name>B4LNL1_DROVI</name>
<dbReference type="eggNOG" id="ENOG502TBRE">
    <property type="taxonomic scope" value="Eukaryota"/>
</dbReference>
<dbReference type="Proteomes" id="UP000008792">
    <property type="component" value="Unassembled WGS sequence"/>
</dbReference>
<keyword evidence="1" id="KW-0732">Signal</keyword>
<dbReference type="OrthoDB" id="8043478at2759"/>
<dbReference type="PANTHER" id="PTHR21112">
    <property type="entry name" value="CHEMOSENSORY PROTEIN A 29A-RELATED"/>
    <property type="match status" value="1"/>
</dbReference>
<dbReference type="InParanoid" id="B4LNL1"/>
<accession>B4LNL1</accession>
<dbReference type="OMA" id="KENEYCG"/>
<dbReference type="EMBL" id="CH940648">
    <property type="protein sequence ID" value="EDW62191.1"/>
    <property type="molecule type" value="Genomic_DNA"/>
</dbReference>
<dbReference type="HOGENOM" id="CLU_125152_0_0_1"/>
<dbReference type="Pfam" id="PF06477">
    <property type="entry name" value="DUF1091"/>
    <property type="match status" value="1"/>
</dbReference>
<dbReference type="AlphaFoldDB" id="B4LNL1"/>
<gene>
    <name evidence="2" type="primary">Dvir\GJ19884</name>
    <name evidence="2" type="ORF">Dvir_GJ19884</name>
</gene>
<protein>
    <submittedName>
        <fullName evidence="2">Uncharacterized protein</fullName>
    </submittedName>
</protein>
<dbReference type="PANTHER" id="PTHR21112:SF0">
    <property type="entry name" value="CHEMOSENSORY PROTEIN A 29A-RELATED"/>
    <property type="match status" value="1"/>
</dbReference>
<dbReference type="PhylomeDB" id="B4LNL1"/>
<keyword evidence="3" id="KW-1185">Reference proteome</keyword>
<organism evidence="2 3">
    <name type="scientific">Drosophila virilis</name>
    <name type="common">Fruit fly</name>
    <dbReference type="NCBI Taxonomy" id="7244"/>
    <lineage>
        <taxon>Eukaryota</taxon>
        <taxon>Metazoa</taxon>
        <taxon>Ecdysozoa</taxon>
        <taxon>Arthropoda</taxon>
        <taxon>Hexapoda</taxon>
        <taxon>Insecta</taxon>
        <taxon>Pterygota</taxon>
        <taxon>Neoptera</taxon>
        <taxon>Endopterygota</taxon>
        <taxon>Diptera</taxon>
        <taxon>Brachycera</taxon>
        <taxon>Muscomorpha</taxon>
        <taxon>Ephydroidea</taxon>
        <taxon>Drosophilidae</taxon>
        <taxon>Drosophila</taxon>
    </lineage>
</organism>
<evidence type="ECO:0000256" key="1">
    <source>
        <dbReference type="SAM" id="SignalP"/>
    </source>
</evidence>
<feature type="signal peptide" evidence="1">
    <location>
        <begin position="1"/>
        <end position="22"/>
    </location>
</feature>
<evidence type="ECO:0000313" key="3">
    <source>
        <dbReference type="Proteomes" id="UP000008792"/>
    </source>
</evidence>
<feature type="chain" id="PRO_5002813731" evidence="1">
    <location>
        <begin position="23"/>
        <end position="201"/>
    </location>
</feature>
<evidence type="ECO:0000313" key="2">
    <source>
        <dbReference type="EMBL" id="EDW62191.1"/>
    </source>
</evidence>
<sequence length="201" mass="22788">MLKRSSASGIIAFVLLLNGCAGKRYWEYEPLSFKVQTSDPKKMNIVAITERVGPGKYALTATLDWNYDTDETTISNCVLNQISLIFSQVEAVAYRSSSGNPDEYILLPWSIPKQMYKKYTASYYKDILFKNLGHCSNLPQPDNVDPWPRNIYKLEKCVLTGDGLPEIAPQGYYKIIFRVTGEVDWSLELIAKLTTTDNFFG</sequence>
<proteinExistence type="predicted"/>
<reference evidence="2 3" key="1">
    <citation type="journal article" date="2007" name="Nature">
        <title>Evolution of genes and genomes on the Drosophila phylogeny.</title>
        <authorList>
            <consortium name="Drosophila 12 Genomes Consortium"/>
            <person name="Clark A.G."/>
            <person name="Eisen M.B."/>
            <person name="Smith D.R."/>
            <person name="Bergman C.M."/>
            <person name="Oliver B."/>
            <person name="Markow T.A."/>
            <person name="Kaufman T.C."/>
            <person name="Kellis M."/>
            <person name="Gelbart W."/>
            <person name="Iyer V.N."/>
            <person name="Pollard D.A."/>
            <person name="Sackton T.B."/>
            <person name="Larracuente A.M."/>
            <person name="Singh N.D."/>
            <person name="Abad J.P."/>
            <person name="Abt D.N."/>
            <person name="Adryan B."/>
            <person name="Aguade M."/>
            <person name="Akashi H."/>
            <person name="Anderson W.W."/>
            <person name="Aquadro C.F."/>
            <person name="Ardell D.H."/>
            <person name="Arguello R."/>
            <person name="Artieri C.G."/>
            <person name="Barbash D.A."/>
            <person name="Barker D."/>
            <person name="Barsanti P."/>
            <person name="Batterham P."/>
            <person name="Batzoglou S."/>
            <person name="Begun D."/>
            <person name="Bhutkar A."/>
            <person name="Blanco E."/>
            <person name="Bosak S.A."/>
            <person name="Bradley R.K."/>
            <person name="Brand A.D."/>
            <person name="Brent M.R."/>
            <person name="Brooks A.N."/>
            <person name="Brown R.H."/>
            <person name="Butlin R.K."/>
            <person name="Caggese C."/>
            <person name="Calvi B.R."/>
            <person name="Bernardo de Carvalho A."/>
            <person name="Caspi A."/>
            <person name="Castrezana S."/>
            <person name="Celniker S.E."/>
            <person name="Chang J.L."/>
            <person name="Chapple C."/>
            <person name="Chatterji S."/>
            <person name="Chinwalla A."/>
            <person name="Civetta A."/>
            <person name="Clifton S.W."/>
            <person name="Comeron J.M."/>
            <person name="Costello J.C."/>
            <person name="Coyne J.A."/>
            <person name="Daub J."/>
            <person name="David R.G."/>
            <person name="Delcher A.L."/>
            <person name="Delehaunty K."/>
            <person name="Do C.B."/>
            <person name="Ebling H."/>
            <person name="Edwards K."/>
            <person name="Eickbush T."/>
            <person name="Evans J.D."/>
            <person name="Filipski A."/>
            <person name="Findeiss S."/>
            <person name="Freyhult E."/>
            <person name="Fulton L."/>
            <person name="Fulton R."/>
            <person name="Garcia A.C."/>
            <person name="Gardiner A."/>
            <person name="Garfield D.A."/>
            <person name="Garvin B.E."/>
            <person name="Gibson G."/>
            <person name="Gilbert D."/>
            <person name="Gnerre S."/>
            <person name="Godfrey J."/>
            <person name="Good R."/>
            <person name="Gotea V."/>
            <person name="Gravely B."/>
            <person name="Greenberg A.J."/>
            <person name="Griffiths-Jones S."/>
            <person name="Gross S."/>
            <person name="Guigo R."/>
            <person name="Gustafson E.A."/>
            <person name="Haerty W."/>
            <person name="Hahn M.W."/>
            <person name="Halligan D.L."/>
            <person name="Halpern A.L."/>
            <person name="Halter G.M."/>
            <person name="Han M.V."/>
            <person name="Heger A."/>
            <person name="Hillier L."/>
            <person name="Hinrichs A.S."/>
            <person name="Holmes I."/>
            <person name="Hoskins R.A."/>
            <person name="Hubisz M.J."/>
            <person name="Hultmark D."/>
            <person name="Huntley M.A."/>
            <person name="Jaffe D.B."/>
            <person name="Jagadeeshan S."/>
            <person name="Jeck W.R."/>
            <person name="Johnson J."/>
            <person name="Jones C.D."/>
            <person name="Jordan W.C."/>
            <person name="Karpen G.H."/>
            <person name="Kataoka E."/>
            <person name="Keightley P.D."/>
            <person name="Kheradpour P."/>
            <person name="Kirkness E.F."/>
            <person name="Koerich L.B."/>
            <person name="Kristiansen K."/>
            <person name="Kudrna D."/>
            <person name="Kulathinal R.J."/>
            <person name="Kumar S."/>
            <person name="Kwok R."/>
            <person name="Lander E."/>
            <person name="Langley C.H."/>
            <person name="Lapoint R."/>
            <person name="Lazzaro B.P."/>
            <person name="Lee S.J."/>
            <person name="Levesque L."/>
            <person name="Li R."/>
            <person name="Lin C.F."/>
            <person name="Lin M.F."/>
            <person name="Lindblad-Toh K."/>
            <person name="Llopart A."/>
            <person name="Long M."/>
            <person name="Low L."/>
            <person name="Lozovsky E."/>
            <person name="Lu J."/>
            <person name="Luo M."/>
            <person name="Machado C.A."/>
            <person name="Makalowski W."/>
            <person name="Marzo M."/>
            <person name="Matsuda M."/>
            <person name="Matzkin L."/>
            <person name="McAllister B."/>
            <person name="McBride C.S."/>
            <person name="McKernan B."/>
            <person name="McKernan K."/>
            <person name="Mendez-Lago M."/>
            <person name="Minx P."/>
            <person name="Mollenhauer M.U."/>
            <person name="Montooth K."/>
            <person name="Mount S.M."/>
            <person name="Mu X."/>
            <person name="Myers E."/>
            <person name="Negre B."/>
            <person name="Newfeld S."/>
            <person name="Nielsen R."/>
            <person name="Noor M.A."/>
            <person name="O'Grady P."/>
            <person name="Pachter L."/>
            <person name="Papaceit M."/>
            <person name="Parisi M.J."/>
            <person name="Parisi M."/>
            <person name="Parts L."/>
            <person name="Pedersen J.S."/>
            <person name="Pesole G."/>
            <person name="Phillippy A.M."/>
            <person name="Ponting C.P."/>
            <person name="Pop M."/>
            <person name="Porcelli D."/>
            <person name="Powell J.R."/>
            <person name="Prohaska S."/>
            <person name="Pruitt K."/>
            <person name="Puig M."/>
            <person name="Quesneville H."/>
            <person name="Ram K.R."/>
            <person name="Rand D."/>
            <person name="Rasmussen M.D."/>
            <person name="Reed L.K."/>
            <person name="Reenan R."/>
            <person name="Reily A."/>
            <person name="Remington K.A."/>
            <person name="Rieger T.T."/>
            <person name="Ritchie M.G."/>
            <person name="Robin C."/>
            <person name="Rogers Y.H."/>
            <person name="Rohde C."/>
            <person name="Rozas J."/>
            <person name="Rubenfield M.J."/>
            <person name="Ruiz A."/>
            <person name="Russo S."/>
            <person name="Salzberg S.L."/>
            <person name="Sanchez-Gracia A."/>
            <person name="Saranga D.J."/>
            <person name="Sato H."/>
            <person name="Schaeffer S.W."/>
            <person name="Schatz M.C."/>
            <person name="Schlenke T."/>
            <person name="Schwartz R."/>
            <person name="Segarra C."/>
            <person name="Singh R.S."/>
            <person name="Sirot L."/>
            <person name="Sirota M."/>
            <person name="Sisneros N.B."/>
            <person name="Smith C.D."/>
            <person name="Smith T.F."/>
            <person name="Spieth J."/>
            <person name="Stage D.E."/>
            <person name="Stark A."/>
            <person name="Stephan W."/>
            <person name="Strausberg R.L."/>
            <person name="Strempel S."/>
            <person name="Sturgill D."/>
            <person name="Sutton G."/>
            <person name="Sutton G.G."/>
            <person name="Tao W."/>
            <person name="Teichmann S."/>
            <person name="Tobari Y.N."/>
            <person name="Tomimura Y."/>
            <person name="Tsolas J.M."/>
            <person name="Valente V.L."/>
            <person name="Venter E."/>
            <person name="Venter J.C."/>
            <person name="Vicario S."/>
            <person name="Vieira F.G."/>
            <person name="Vilella A.J."/>
            <person name="Villasante A."/>
            <person name="Walenz B."/>
            <person name="Wang J."/>
            <person name="Wasserman M."/>
            <person name="Watts T."/>
            <person name="Wilson D."/>
            <person name="Wilson R.K."/>
            <person name="Wing R.A."/>
            <person name="Wolfner M.F."/>
            <person name="Wong A."/>
            <person name="Wong G.K."/>
            <person name="Wu C.I."/>
            <person name="Wu G."/>
            <person name="Yamamoto D."/>
            <person name="Yang H.P."/>
            <person name="Yang S.P."/>
            <person name="Yorke J.A."/>
            <person name="Yoshida K."/>
            <person name="Zdobnov E."/>
            <person name="Zhang P."/>
            <person name="Zhang Y."/>
            <person name="Zimin A.V."/>
            <person name="Baldwin J."/>
            <person name="Abdouelleil A."/>
            <person name="Abdulkadir J."/>
            <person name="Abebe A."/>
            <person name="Abera B."/>
            <person name="Abreu J."/>
            <person name="Acer S.C."/>
            <person name="Aftuck L."/>
            <person name="Alexander A."/>
            <person name="An P."/>
            <person name="Anderson E."/>
            <person name="Anderson S."/>
            <person name="Arachi H."/>
            <person name="Azer M."/>
            <person name="Bachantsang P."/>
            <person name="Barry A."/>
            <person name="Bayul T."/>
            <person name="Berlin A."/>
            <person name="Bessette D."/>
            <person name="Bloom T."/>
            <person name="Blye J."/>
            <person name="Boguslavskiy L."/>
            <person name="Bonnet C."/>
            <person name="Boukhgalter B."/>
            <person name="Bourzgui I."/>
            <person name="Brown A."/>
            <person name="Cahill P."/>
            <person name="Channer S."/>
            <person name="Cheshatsang Y."/>
            <person name="Chuda L."/>
            <person name="Citroen M."/>
            <person name="Collymore A."/>
            <person name="Cooke P."/>
            <person name="Costello M."/>
            <person name="D'Aco K."/>
            <person name="Daza R."/>
            <person name="De Haan G."/>
            <person name="DeGray S."/>
            <person name="DeMaso C."/>
            <person name="Dhargay N."/>
            <person name="Dooley K."/>
            <person name="Dooley E."/>
            <person name="Doricent M."/>
            <person name="Dorje P."/>
            <person name="Dorjee K."/>
            <person name="Dupes A."/>
            <person name="Elong R."/>
            <person name="Falk J."/>
            <person name="Farina A."/>
            <person name="Faro S."/>
            <person name="Ferguson D."/>
            <person name="Fisher S."/>
            <person name="Foley C.D."/>
            <person name="Franke A."/>
            <person name="Friedrich D."/>
            <person name="Gadbois L."/>
            <person name="Gearin G."/>
            <person name="Gearin C.R."/>
            <person name="Giannoukos G."/>
            <person name="Goode T."/>
            <person name="Graham J."/>
            <person name="Grandbois E."/>
            <person name="Grewal S."/>
            <person name="Gyaltsen K."/>
            <person name="Hafez N."/>
            <person name="Hagos B."/>
            <person name="Hall J."/>
            <person name="Henson C."/>
            <person name="Hollinger A."/>
            <person name="Honan T."/>
            <person name="Huard M.D."/>
            <person name="Hughes L."/>
            <person name="Hurhula B."/>
            <person name="Husby M.E."/>
            <person name="Kamat A."/>
            <person name="Kanga B."/>
            <person name="Kashin S."/>
            <person name="Khazanovich D."/>
            <person name="Kisner P."/>
            <person name="Lance K."/>
            <person name="Lara M."/>
            <person name="Lee W."/>
            <person name="Lennon N."/>
            <person name="Letendre F."/>
            <person name="LeVine R."/>
            <person name="Lipovsky A."/>
            <person name="Liu X."/>
            <person name="Liu J."/>
            <person name="Liu S."/>
            <person name="Lokyitsang T."/>
            <person name="Lokyitsang Y."/>
            <person name="Lubonja R."/>
            <person name="Lui A."/>
            <person name="MacDonald P."/>
            <person name="Magnisalis V."/>
            <person name="Maru K."/>
            <person name="Matthews C."/>
            <person name="McCusker W."/>
            <person name="McDonough S."/>
            <person name="Mehta T."/>
            <person name="Meldrim J."/>
            <person name="Meneus L."/>
            <person name="Mihai O."/>
            <person name="Mihalev A."/>
            <person name="Mihova T."/>
            <person name="Mittelman R."/>
            <person name="Mlenga V."/>
            <person name="Montmayeur A."/>
            <person name="Mulrain L."/>
            <person name="Navidi A."/>
            <person name="Naylor J."/>
            <person name="Negash T."/>
            <person name="Nguyen T."/>
            <person name="Nguyen N."/>
            <person name="Nicol R."/>
            <person name="Norbu C."/>
            <person name="Norbu N."/>
            <person name="Novod N."/>
            <person name="O'Neill B."/>
            <person name="Osman S."/>
            <person name="Markiewicz E."/>
            <person name="Oyono O.L."/>
            <person name="Patti C."/>
            <person name="Phunkhang P."/>
            <person name="Pierre F."/>
            <person name="Priest M."/>
            <person name="Raghuraman S."/>
            <person name="Rege F."/>
            <person name="Reyes R."/>
            <person name="Rise C."/>
            <person name="Rogov P."/>
            <person name="Ross K."/>
            <person name="Ryan E."/>
            <person name="Settipalli S."/>
            <person name="Shea T."/>
            <person name="Sherpa N."/>
            <person name="Shi L."/>
            <person name="Shih D."/>
            <person name="Sparrow T."/>
            <person name="Spaulding J."/>
            <person name="Stalker J."/>
            <person name="Stange-Thomann N."/>
            <person name="Stavropoulos S."/>
            <person name="Stone C."/>
            <person name="Strader C."/>
            <person name="Tesfaye S."/>
            <person name="Thomson T."/>
            <person name="Thoulutsang Y."/>
            <person name="Thoulutsang D."/>
            <person name="Topham K."/>
            <person name="Topping I."/>
            <person name="Tsamla T."/>
            <person name="Vassiliev H."/>
            <person name="Vo A."/>
            <person name="Wangchuk T."/>
            <person name="Wangdi T."/>
            <person name="Weiand M."/>
            <person name="Wilkinson J."/>
            <person name="Wilson A."/>
            <person name="Yadav S."/>
            <person name="Young G."/>
            <person name="Yu Q."/>
            <person name="Zembek L."/>
            <person name="Zhong D."/>
            <person name="Zimmer A."/>
            <person name="Zwirko Z."/>
            <person name="Jaffe D.B."/>
            <person name="Alvarez P."/>
            <person name="Brockman W."/>
            <person name="Butler J."/>
            <person name="Chin C."/>
            <person name="Gnerre S."/>
            <person name="Grabherr M."/>
            <person name="Kleber M."/>
            <person name="Mauceli E."/>
            <person name="MacCallum I."/>
        </authorList>
    </citation>
    <scope>NUCLEOTIDE SEQUENCE [LARGE SCALE GENOMIC DNA]</scope>
    <source>
        <strain evidence="3">Tucson 15010-1051.87</strain>
    </source>
</reference>